<name>A0A1B9F397_9BACT</name>
<organism evidence="1 2">
    <name type="scientific">Dissulfuribacter thermophilus</name>
    <dbReference type="NCBI Taxonomy" id="1156395"/>
    <lineage>
        <taxon>Bacteria</taxon>
        <taxon>Pseudomonadati</taxon>
        <taxon>Thermodesulfobacteriota</taxon>
        <taxon>Dissulfuribacteria</taxon>
        <taxon>Dissulfuribacterales</taxon>
        <taxon>Dissulfuribacteraceae</taxon>
        <taxon>Dissulfuribacter</taxon>
    </lineage>
</organism>
<keyword evidence="2" id="KW-1185">Reference proteome</keyword>
<evidence type="ECO:0000313" key="1">
    <source>
        <dbReference type="EMBL" id="OCC14304.1"/>
    </source>
</evidence>
<reference evidence="1 2" key="1">
    <citation type="submission" date="2016-06" db="EMBL/GenBank/DDBJ databases">
        <title>Respiratory ammonification of nitrate coupled to the oxidation of elemental sulfur in deep-sea autotrophic thermophilic bacteria.</title>
        <authorList>
            <person name="Slobodkina G.B."/>
            <person name="Mardanov A.V."/>
            <person name="Ravin N.V."/>
            <person name="Frolova A.A."/>
            <person name="Viryasiv M.B."/>
            <person name="Chernyh N.A."/>
            <person name="Bonch-Osmolovskaya E.A."/>
            <person name="Slobodkin A.I."/>
        </authorList>
    </citation>
    <scope>NUCLEOTIDE SEQUENCE [LARGE SCALE GENOMIC DNA]</scope>
    <source>
        <strain evidence="1 2">S69</strain>
    </source>
</reference>
<dbReference type="Proteomes" id="UP000093080">
    <property type="component" value="Unassembled WGS sequence"/>
</dbReference>
<comment type="caution">
    <text evidence="1">The sequence shown here is derived from an EMBL/GenBank/DDBJ whole genome shotgun (WGS) entry which is preliminary data.</text>
</comment>
<evidence type="ECO:0000313" key="2">
    <source>
        <dbReference type="Proteomes" id="UP000093080"/>
    </source>
</evidence>
<gene>
    <name evidence="1" type="ORF">DBT_2293</name>
</gene>
<dbReference type="AlphaFoldDB" id="A0A1B9F397"/>
<protein>
    <submittedName>
        <fullName evidence="1">Uncharacterized protein</fullName>
    </submittedName>
</protein>
<accession>A0A1B9F397</accession>
<proteinExistence type="predicted"/>
<dbReference type="EMBL" id="MAGO01000014">
    <property type="protein sequence ID" value="OCC14304.1"/>
    <property type="molecule type" value="Genomic_DNA"/>
</dbReference>
<sequence length="40" mass="4551">MPLKNNIIPTRDHMAPAKKSCFLLDPLGFIMSDTLVIDFF</sequence>